<feature type="non-terminal residue" evidence="6">
    <location>
        <position position="1"/>
    </location>
</feature>
<evidence type="ECO:0000256" key="1">
    <source>
        <dbReference type="ARBA" id="ARBA00004123"/>
    </source>
</evidence>
<comment type="subcellular location">
    <subcellularLocation>
        <location evidence="1">Nucleus</location>
    </subcellularLocation>
</comment>
<keyword evidence="3" id="KW-0677">Repeat</keyword>
<evidence type="ECO:0000256" key="5">
    <source>
        <dbReference type="ARBA" id="ARBA00023242"/>
    </source>
</evidence>
<comment type="caution">
    <text evidence="6">The sequence shown here is derived from an EMBL/GenBank/DDBJ whole genome shotgun (WGS) entry which is preliminary data.</text>
</comment>
<dbReference type="GO" id="GO:0005685">
    <property type="term" value="C:U1 snRNP"/>
    <property type="evidence" value="ECO:0007669"/>
    <property type="project" value="TreeGrafter"/>
</dbReference>
<protein>
    <submittedName>
        <fullName evidence="6">Uncharacterized protein</fullName>
    </submittedName>
</protein>
<keyword evidence="2" id="KW-0507">mRNA processing</keyword>
<dbReference type="GO" id="GO:0000243">
    <property type="term" value="C:commitment complex"/>
    <property type="evidence" value="ECO:0007669"/>
    <property type="project" value="TreeGrafter"/>
</dbReference>
<keyword evidence="5" id="KW-0539">Nucleus</keyword>
<dbReference type="GO" id="GO:0071004">
    <property type="term" value="C:U2-type prespliceosome"/>
    <property type="evidence" value="ECO:0007669"/>
    <property type="project" value="TreeGrafter"/>
</dbReference>
<name>A0A427BC77_ENSVE</name>
<dbReference type="EMBL" id="AMZH03000015">
    <property type="protein sequence ID" value="RRT86092.1"/>
    <property type="molecule type" value="Genomic_DNA"/>
</dbReference>
<sequence length="101" mass="11537">VLQYSYDEPCHHAFDLISCNRARLCTLHEVEEIYERAVQAIPYSVNLWGNTDVAYLIYEKAIELAKEKGNLNIIPNLYTNFARFTFVVSLLGILCHGCISP</sequence>
<dbReference type="PANTHER" id="PTHR17204:SF26">
    <property type="entry name" value="PRE-MRNA-PROCESSING FACTOR 39-2"/>
    <property type="match status" value="1"/>
</dbReference>
<gene>
    <name evidence="6" type="ORF">B296_00000196</name>
</gene>
<evidence type="ECO:0000256" key="2">
    <source>
        <dbReference type="ARBA" id="ARBA00022664"/>
    </source>
</evidence>
<evidence type="ECO:0000313" key="7">
    <source>
        <dbReference type="Proteomes" id="UP000287651"/>
    </source>
</evidence>
<dbReference type="AlphaFoldDB" id="A0A427BC77"/>
<organism evidence="6 7">
    <name type="scientific">Ensete ventricosum</name>
    <name type="common">Abyssinian banana</name>
    <name type="synonym">Musa ensete</name>
    <dbReference type="NCBI Taxonomy" id="4639"/>
    <lineage>
        <taxon>Eukaryota</taxon>
        <taxon>Viridiplantae</taxon>
        <taxon>Streptophyta</taxon>
        <taxon>Embryophyta</taxon>
        <taxon>Tracheophyta</taxon>
        <taxon>Spermatophyta</taxon>
        <taxon>Magnoliopsida</taxon>
        <taxon>Liliopsida</taxon>
        <taxon>Zingiberales</taxon>
        <taxon>Musaceae</taxon>
        <taxon>Ensete</taxon>
    </lineage>
</organism>
<evidence type="ECO:0000313" key="6">
    <source>
        <dbReference type="EMBL" id="RRT86092.1"/>
    </source>
</evidence>
<evidence type="ECO:0000256" key="4">
    <source>
        <dbReference type="ARBA" id="ARBA00023187"/>
    </source>
</evidence>
<dbReference type="PANTHER" id="PTHR17204">
    <property type="entry name" value="PRE-MRNA PROCESSING PROTEIN PRP39-RELATED"/>
    <property type="match status" value="1"/>
</dbReference>
<keyword evidence="4" id="KW-0508">mRNA splicing</keyword>
<dbReference type="GO" id="GO:0000395">
    <property type="term" value="P:mRNA 5'-splice site recognition"/>
    <property type="evidence" value="ECO:0007669"/>
    <property type="project" value="TreeGrafter"/>
</dbReference>
<accession>A0A427BC77</accession>
<dbReference type="GO" id="GO:0030627">
    <property type="term" value="F:pre-mRNA 5'-splice site binding"/>
    <property type="evidence" value="ECO:0007669"/>
    <property type="project" value="TreeGrafter"/>
</dbReference>
<reference evidence="6 7" key="1">
    <citation type="journal article" date="2014" name="Agronomy (Basel)">
        <title>A Draft Genome Sequence for Ensete ventricosum, the Drought-Tolerant Tree Against Hunger.</title>
        <authorList>
            <person name="Harrison J."/>
            <person name="Moore K.A."/>
            <person name="Paszkiewicz K."/>
            <person name="Jones T."/>
            <person name="Grant M."/>
            <person name="Ambacheew D."/>
            <person name="Muzemil S."/>
            <person name="Studholme D.J."/>
        </authorList>
    </citation>
    <scope>NUCLEOTIDE SEQUENCE [LARGE SCALE GENOMIC DNA]</scope>
</reference>
<proteinExistence type="predicted"/>
<dbReference type="Proteomes" id="UP000287651">
    <property type="component" value="Unassembled WGS sequence"/>
</dbReference>
<evidence type="ECO:0000256" key="3">
    <source>
        <dbReference type="ARBA" id="ARBA00022737"/>
    </source>
</evidence>